<feature type="domain" description="AAA+ ATPase" evidence="4">
    <location>
        <begin position="283"/>
        <end position="409"/>
    </location>
</feature>
<comment type="caution">
    <text evidence="5">The sequence shown here is derived from an EMBL/GenBank/DDBJ whole genome shotgun (WGS) entry which is preliminary data.</text>
</comment>
<evidence type="ECO:0000256" key="1">
    <source>
        <dbReference type="ARBA" id="ARBA00006914"/>
    </source>
</evidence>
<reference evidence="6" key="1">
    <citation type="journal article" date="2019" name="PLoS Negl. Trop. Dis.">
        <title>Revisiting the worldwide diversity of Leptospira species in the environment.</title>
        <authorList>
            <person name="Vincent A.T."/>
            <person name="Schiettekatte O."/>
            <person name="Bourhy P."/>
            <person name="Veyrier F.J."/>
            <person name="Picardeau M."/>
        </authorList>
    </citation>
    <scope>NUCLEOTIDE SEQUENCE [LARGE SCALE GENOMIC DNA]</scope>
    <source>
        <strain evidence="6">201601955</strain>
    </source>
</reference>
<comment type="similarity">
    <text evidence="1">Belongs to the AAA ATPase family.</text>
</comment>
<dbReference type="PANTHER" id="PTHR23073">
    <property type="entry name" value="26S PROTEASOME REGULATORY SUBUNIT"/>
    <property type="match status" value="1"/>
</dbReference>
<name>A0ABY2NPI7_9LEPT</name>
<accession>A0ABY2NPI7</accession>
<dbReference type="EMBL" id="RQHF01000020">
    <property type="protein sequence ID" value="TGM57146.1"/>
    <property type="molecule type" value="Genomic_DNA"/>
</dbReference>
<evidence type="ECO:0000259" key="4">
    <source>
        <dbReference type="SMART" id="SM00382"/>
    </source>
</evidence>
<dbReference type="InterPro" id="IPR027417">
    <property type="entry name" value="P-loop_NTPase"/>
</dbReference>
<keyword evidence="6" id="KW-1185">Reference proteome</keyword>
<dbReference type="Gene3D" id="1.10.8.60">
    <property type="match status" value="1"/>
</dbReference>
<dbReference type="Gene3D" id="3.40.50.300">
    <property type="entry name" value="P-loop containing nucleotide triphosphate hydrolases"/>
    <property type="match status" value="1"/>
</dbReference>
<keyword evidence="3 5" id="KW-0067">ATP-binding</keyword>
<gene>
    <name evidence="5" type="ORF">EHQ95_08650</name>
</gene>
<protein>
    <submittedName>
        <fullName evidence="5">ATP-binding protein</fullName>
    </submittedName>
</protein>
<evidence type="ECO:0000256" key="2">
    <source>
        <dbReference type="ARBA" id="ARBA00022741"/>
    </source>
</evidence>
<dbReference type="Proteomes" id="UP000298112">
    <property type="component" value="Unassembled WGS sequence"/>
</dbReference>
<sequence length="500" mass="57807">MDKKKKKKLVLDFLKVICLLYIPISIAIGIVFPHTLYYLIVIFIADMLYLAIWIDPPPERINETLKNIIPNIEKLNIFTLNYPGYRFVDIYNAVNLYLNESQQTIERIDSYHSADLSAAIKGKFYNDKDGITNKSESIHFDIAPNKQAIIPIDIFWTFLDLNEKTNNRLIRIRYFQNLSTAKVEIACKDNVTFEILKSKIELHFLEKSIFKNQTILMNYRNDNLEDDGYELISEKSNFSFLNTEKKIKDSEIIIDEKIKKILKTNIFDLFSDRELFEKKGINLNRGLLFYGQPGTGKTYTSRYILDNLENVTKIVVSGKALTKIEHVFNIARKLQPSLVIIEDVDLVFSDRSINQDGSMLAELFDQLDGFKKNDSVVSILTTNSIERVEKGIKNRPGRISQCIHFDLPNSELRKKYINSYLSGCETKELNLHQLSEKLAGATQSFIKELIQRAKQYSIQKNIGSNQISMTNAIFEEALDEMVSYSNHHTENIIGYRNEIL</sequence>
<proteinExistence type="inferred from homology"/>
<dbReference type="GO" id="GO:0005524">
    <property type="term" value="F:ATP binding"/>
    <property type="evidence" value="ECO:0007669"/>
    <property type="project" value="UniProtKB-KW"/>
</dbReference>
<dbReference type="InterPro" id="IPR003959">
    <property type="entry name" value="ATPase_AAA_core"/>
</dbReference>
<dbReference type="SUPFAM" id="SSF52540">
    <property type="entry name" value="P-loop containing nucleoside triphosphate hydrolases"/>
    <property type="match status" value="1"/>
</dbReference>
<dbReference type="CDD" id="cd19481">
    <property type="entry name" value="RecA-like_protease"/>
    <property type="match status" value="1"/>
</dbReference>
<evidence type="ECO:0000256" key="3">
    <source>
        <dbReference type="ARBA" id="ARBA00022840"/>
    </source>
</evidence>
<dbReference type="InterPro" id="IPR003593">
    <property type="entry name" value="AAA+_ATPase"/>
</dbReference>
<dbReference type="SMART" id="SM00382">
    <property type="entry name" value="AAA"/>
    <property type="match status" value="1"/>
</dbReference>
<dbReference type="Pfam" id="PF00004">
    <property type="entry name" value="AAA"/>
    <property type="match status" value="1"/>
</dbReference>
<dbReference type="RefSeq" id="WP_135658397.1">
    <property type="nucleotide sequence ID" value="NZ_RQHF01000020.1"/>
</dbReference>
<evidence type="ECO:0000313" key="5">
    <source>
        <dbReference type="EMBL" id="TGM57146.1"/>
    </source>
</evidence>
<evidence type="ECO:0000313" key="6">
    <source>
        <dbReference type="Proteomes" id="UP000298112"/>
    </source>
</evidence>
<organism evidence="5 6">
    <name type="scientific">Leptospira vanthielii</name>
    <dbReference type="NCBI Taxonomy" id="293085"/>
    <lineage>
        <taxon>Bacteria</taxon>
        <taxon>Pseudomonadati</taxon>
        <taxon>Spirochaetota</taxon>
        <taxon>Spirochaetia</taxon>
        <taxon>Leptospirales</taxon>
        <taxon>Leptospiraceae</taxon>
        <taxon>Leptospira</taxon>
    </lineage>
</organism>
<dbReference type="InterPro" id="IPR050221">
    <property type="entry name" value="26S_Proteasome_ATPase"/>
</dbReference>
<keyword evidence="2" id="KW-0547">Nucleotide-binding</keyword>